<proteinExistence type="inferred from homology"/>
<comment type="similarity">
    <text evidence="2">Belongs to the glycosyl hydrolase 9 (cellulase E) family.</text>
</comment>
<evidence type="ECO:0000256" key="9">
    <source>
        <dbReference type="SAM" id="MobiDB-lite"/>
    </source>
</evidence>
<keyword evidence="4" id="KW-0378">Hydrolase</keyword>
<evidence type="ECO:0000313" key="12">
    <source>
        <dbReference type="Proteomes" id="UP000593564"/>
    </source>
</evidence>
<keyword evidence="5" id="KW-0136">Cellulose degradation</keyword>
<dbReference type="Gene3D" id="1.50.10.10">
    <property type="match status" value="1"/>
</dbReference>
<dbReference type="EC" id="3.2.1.4" evidence="3"/>
<dbReference type="EMBL" id="JACBKZ010000006">
    <property type="protein sequence ID" value="KAF5947607.1"/>
    <property type="molecule type" value="Genomic_DNA"/>
</dbReference>
<comment type="catalytic activity">
    <reaction evidence="1">
        <text>Endohydrolysis of (1-&gt;4)-beta-D-glucosidic linkages in cellulose, lichenin and cereal beta-D-glucans.</text>
        <dbReference type="EC" id="3.2.1.4"/>
    </reaction>
</comment>
<evidence type="ECO:0000256" key="8">
    <source>
        <dbReference type="ARBA" id="ARBA00023326"/>
    </source>
</evidence>
<evidence type="ECO:0000256" key="5">
    <source>
        <dbReference type="ARBA" id="ARBA00023001"/>
    </source>
</evidence>
<keyword evidence="6" id="KW-0119">Carbohydrate metabolism</keyword>
<evidence type="ECO:0000256" key="1">
    <source>
        <dbReference type="ARBA" id="ARBA00000966"/>
    </source>
</evidence>
<dbReference type="InterPro" id="IPR001701">
    <property type="entry name" value="Glyco_hydro_9"/>
</dbReference>
<dbReference type="SUPFAM" id="SSF48208">
    <property type="entry name" value="Six-hairpin glycosidases"/>
    <property type="match status" value="1"/>
</dbReference>
<evidence type="ECO:0000256" key="3">
    <source>
        <dbReference type="ARBA" id="ARBA00012601"/>
    </source>
</evidence>
<evidence type="ECO:0000256" key="4">
    <source>
        <dbReference type="ARBA" id="ARBA00022801"/>
    </source>
</evidence>
<gene>
    <name evidence="11" type="ORF">HYC85_013564</name>
</gene>
<keyword evidence="12" id="KW-1185">Reference proteome</keyword>
<evidence type="ECO:0000313" key="11">
    <source>
        <dbReference type="EMBL" id="KAF5947607.1"/>
    </source>
</evidence>
<feature type="region of interest" description="Disordered" evidence="9">
    <location>
        <begin position="146"/>
        <end position="219"/>
    </location>
</feature>
<protein>
    <recommendedName>
        <fullName evidence="3">cellulase</fullName>
        <ecNumber evidence="3">3.2.1.4</ecNumber>
    </recommendedName>
</protein>
<feature type="domain" description="Glycoside hydrolase family 9" evidence="10">
    <location>
        <begin position="4"/>
        <end position="142"/>
    </location>
</feature>
<dbReference type="InterPro" id="IPR012341">
    <property type="entry name" value="6hp_glycosidase-like_sf"/>
</dbReference>
<evidence type="ECO:0000259" key="10">
    <source>
        <dbReference type="Pfam" id="PF00759"/>
    </source>
</evidence>
<dbReference type="Pfam" id="PF00759">
    <property type="entry name" value="Glyco_hydro_9"/>
    <property type="match status" value="1"/>
</dbReference>
<accession>A0A7J7H4Y0</accession>
<comment type="caution">
    <text evidence="11">The sequence shown here is derived from an EMBL/GenBank/DDBJ whole genome shotgun (WGS) entry which is preliminary data.</text>
</comment>
<reference evidence="12" key="1">
    <citation type="journal article" date="2020" name="Nat. Commun.">
        <title>Genome assembly of wild tea tree DASZ reveals pedigree and selection history of tea varieties.</title>
        <authorList>
            <person name="Zhang W."/>
            <person name="Zhang Y."/>
            <person name="Qiu H."/>
            <person name="Guo Y."/>
            <person name="Wan H."/>
            <person name="Zhang X."/>
            <person name="Scossa F."/>
            <person name="Alseekh S."/>
            <person name="Zhang Q."/>
            <person name="Wang P."/>
            <person name="Xu L."/>
            <person name="Schmidt M.H."/>
            <person name="Jia X."/>
            <person name="Li D."/>
            <person name="Zhu A."/>
            <person name="Guo F."/>
            <person name="Chen W."/>
            <person name="Ni D."/>
            <person name="Usadel B."/>
            <person name="Fernie A.R."/>
            <person name="Wen W."/>
        </authorList>
    </citation>
    <scope>NUCLEOTIDE SEQUENCE [LARGE SCALE GENOMIC DNA]</scope>
    <source>
        <strain evidence="12">cv. G240</strain>
    </source>
</reference>
<dbReference type="GO" id="GO:0030245">
    <property type="term" value="P:cellulose catabolic process"/>
    <property type="evidence" value="ECO:0007669"/>
    <property type="project" value="UniProtKB-KW"/>
</dbReference>
<sequence>MGEQLKVDLVGGYYDAGDNVKFHFPMAYTTTMLAWGVLEFGEFMGSDLQHAHEAIRWATDYFLKATRVPGDVYAQVGDPYGDHNCWERPEDMETPRTTYAVMENKPGSEVSAEIAAALAASSMVFYGFDRRYSKLLLRRASRKDQIRDNAPAGSGRPINVDVEGDDRNTETLGKTSQQPSRPRAQHRSPEEFDQSSFQRFAPRSLKARIESKNLEKDTR</sequence>
<keyword evidence="7" id="KW-0326">Glycosidase</keyword>
<reference evidence="11 12" key="2">
    <citation type="submission" date="2020-07" db="EMBL/GenBank/DDBJ databases">
        <title>Genome assembly of wild tea tree DASZ reveals pedigree and selection history of tea varieties.</title>
        <authorList>
            <person name="Zhang W."/>
        </authorList>
    </citation>
    <scope>NUCLEOTIDE SEQUENCE [LARGE SCALE GENOMIC DNA]</scope>
    <source>
        <strain evidence="12">cv. G240</strain>
        <tissue evidence="11">Leaf</tissue>
    </source>
</reference>
<organism evidence="11 12">
    <name type="scientific">Camellia sinensis</name>
    <name type="common">Tea plant</name>
    <name type="synonym">Thea sinensis</name>
    <dbReference type="NCBI Taxonomy" id="4442"/>
    <lineage>
        <taxon>Eukaryota</taxon>
        <taxon>Viridiplantae</taxon>
        <taxon>Streptophyta</taxon>
        <taxon>Embryophyta</taxon>
        <taxon>Tracheophyta</taxon>
        <taxon>Spermatophyta</taxon>
        <taxon>Magnoliopsida</taxon>
        <taxon>eudicotyledons</taxon>
        <taxon>Gunneridae</taxon>
        <taxon>Pentapetalae</taxon>
        <taxon>asterids</taxon>
        <taxon>Ericales</taxon>
        <taxon>Theaceae</taxon>
        <taxon>Camellia</taxon>
    </lineage>
</organism>
<dbReference type="Proteomes" id="UP000593564">
    <property type="component" value="Unassembled WGS sequence"/>
</dbReference>
<name>A0A7J7H4Y0_CAMSI</name>
<keyword evidence="8" id="KW-0624">Polysaccharide degradation</keyword>
<dbReference type="GO" id="GO:0008810">
    <property type="term" value="F:cellulase activity"/>
    <property type="evidence" value="ECO:0007669"/>
    <property type="project" value="UniProtKB-EC"/>
</dbReference>
<dbReference type="InterPro" id="IPR008928">
    <property type="entry name" value="6-hairpin_glycosidase_sf"/>
</dbReference>
<feature type="compositionally biased region" description="Basic and acidic residues" evidence="9">
    <location>
        <begin position="207"/>
        <end position="219"/>
    </location>
</feature>
<feature type="compositionally biased region" description="Polar residues" evidence="9">
    <location>
        <begin position="170"/>
        <end position="180"/>
    </location>
</feature>
<dbReference type="PANTHER" id="PTHR22298">
    <property type="entry name" value="ENDO-1,4-BETA-GLUCANASE"/>
    <property type="match status" value="1"/>
</dbReference>
<dbReference type="AlphaFoldDB" id="A0A7J7H4Y0"/>
<evidence type="ECO:0000256" key="2">
    <source>
        <dbReference type="ARBA" id="ARBA00007072"/>
    </source>
</evidence>
<evidence type="ECO:0000256" key="7">
    <source>
        <dbReference type="ARBA" id="ARBA00023295"/>
    </source>
</evidence>
<evidence type="ECO:0000256" key="6">
    <source>
        <dbReference type="ARBA" id="ARBA00023277"/>
    </source>
</evidence>